<evidence type="ECO:0000259" key="12">
    <source>
        <dbReference type="PROSITE" id="PS50112"/>
    </source>
</evidence>
<dbReference type="Pfam" id="PF08448">
    <property type="entry name" value="PAS_4"/>
    <property type="match status" value="1"/>
</dbReference>
<dbReference type="AlphaFoldDB" id="A0AAJ1IHD0"/>
<sequence length="661" mass="73966">MQAKKTILLVEDDSIISLEESMLLERSGYRVVSASNGEEAVEIFSDDVAIDLILMDINLGEGMDGFEAAGMILAENDVPLVFLSSHTAADVIEKTEKITSYGYITKNSGESVMLASIKMAFRLYEANQENMQTSKLFDATFNSINDAIMLLDLDYHVQKCNTAMRKFLGKPDEEIIGQKCMELVHYDRRTPEDCPCRKMKKSGLRERMELPVNGKFYEVIVDPLFDENGRLKNAIHIITDISGRKTSEVQLKLKLSALMSPDIVMDEISFTDIFDLAELQKLQDDFGRATGIASLVTETDGTPITKIIGAKRFCEKVIRGTNEGYERCLASDNLMNSTLTDEVVWTKCSSAGLWEAISKISVGGKHVANWCIGQVRDKSMSTESIARYAEEIGADPQEAVAAFLELPLMDVKQLEDITILVNTMTDIISKILYQNMLQARMLIKTQQAEAEIKILLEEKEFLLTEVHHRMKNNMASVEALLELQQPEMPDNAAKEALKSVSLQVASVRILYDKLLRADRYSNLPLNSFVSDIIESVKNAYRNNAEIEFYTEIDDIRFDSNKLFELGLIINELVTNIYKYAFVGMESGHVTMKVSKTDTVCELLLQDDGCGLPEGFNTDKGSSFGIKLVKMFAAQMNGDFTIENVRHPGSGTVCRLKLALDL</sequence>
<organism evidence="14 15">
    <name type="scientific">Candidatus Thalassospirochaeta sargassi</name>
    <dbReference type="NCBI Taxonomy" id="3119039"/>
    <lineage>
        <taxon>Bacteria</taxon>
        <taxon>Pseudomonadati</taxon>
        <taxon>Spirochaetota</taxon>
        <taxon>Spirochaetia</taxon>
        <taxon>Spirochaetales</taxon>
        <taxon>Spirochaetaceae</taxon>
        <taxon>Candidatus Thalassospirochaeta</taxon>
    </lineage>
</organism>
<proteinExistence type="predicted"/>
<dbReference type="PROSITE" id="PS50110">
    <property type="entry name" value="RESPONSE_REGULATORY"/>
    <property type="match status" value="1"/>
</dbReference>
<feature type="domain" description="PAS" evidence="12">
    <location>
        <begin position="133"/>
        <end position="185"/>
    </location>
</feature>
<reference evidence="14 15" key="1">
    <citation type="submission" date="2022-12" db="EMBL/GenBank/DDBJ databases">
        <title>Metagenome assembled genome from gulf of manar.</title>
        <authorList>
            <person name="Kohli P."/>
            <person name="Pk S."/>
            <person name="Venkata Ramana C."/>
            <person name="Sasikala C."/>
        </authorList>
    </citation>
    <scope>NUCLEOTIDE SEQUENCE [LARGE SCALE GENOMIC DNA]</scope>
    <source>
        <strain evidence="14">JB008</strain>
    </source>
</reference>
<evidence type="ECO:0000256" key="7">
    <source>
        <dbReference type="ARBA" id="ARBA00022840"/>
    </source>
</evidence>
<dbReference type="Gene3D" id="3.40.50.2300">
    <property type="match status" value="1"/>
</dbReference>
<gene>
    <name evidence="14" type="ORF">PQJ61_14475</name>
</gene>
<dbReference type="PANTHER" id="PTHR41523:SF8">
    <property type="entry name" value="ETHYLENE RESPONSE SENSOR PROTEIN"/>
    <property type="match status" value="1"/>
</dbReference>
<dbReference type="GO" id="GO:0000160">
    <property type="term" value="P:phosphorelay signal transduction system"/>
    <property type="evidence" value="ECO:0007669"/>
    <property type="project" value="InterPro"/>
</dbReference>
<dbReference type="SMART" id="SM00448">
    <property type="entry name" value="REC"/>
    <property type="match status" value="1"/>
</dbReference>
<feature type="domain" description="PAC" evidence="13">
    <location>
        <begin position="202"/>
        <end position="253"/>
    </location>
</feature>
<dbReference type="NCBIfam" id="TIGR00229">
    <property type="entry name" value="sensory_box"/>
    <property type="match status" value="1"/>
</dbReference>
<dbReference type="EMBL" id="JAQQAL010000036">
    <property type="protein sequence ID" value="MDC7227967.1"/>
    <property type="molecule type" value="Genomic_DNA"/>
</dbReference>
<keyword evidence="7" id="KW-0067">ATP-binding</keyword>
<dbReference type="PROSITE" id="PS50112">
    <property type="entry name" value="PAS"/>
    <property type="match status" value="1"/>
</dbReference>
<dbReference type="InterPro" id="IPR000014">
    <property type="entry name" value="PAS"/>
</dbReference>
<keyword evidence="4" id="KW-0808">Transferase</keyword>
<accession>A0AAJ1IHD0</accession>
<dbReference type="PROSITE" id="PS50113">
    <property type="entry name" value="PAC"/>
    <property type="match status" value="1"/>
</dbReference>
<dbReference type="InterPro" id="IPR000700">
    <property type="entry name" value="PAS-assoc_C"/>
</dbReference>
<dbReference type="PANTHER" id="PTHR41523">
    <property type="entry name" value="TWO-COMPONENT SYSTEM SENSOR PROTEIN"/>
    <property type="match status" value="1"/>
</dbReference>
<dbReference type="EC" id="2.7.13.3" evidence="2"/>
<dbReference type="InterPro" id="IPR011006">
    <property type="entry name" value="CheY-like_superfamily"/>
</dbReference>
<dbReference type="PROSITE" id="PS50109">
    <property type="entry name" value="HIS_KIN"/>
    <property type="match status" value="1"/>
</dbReference>
<dbReference type="InterPro" id="IPR018771">
    <property type="entry name" value="PocR_dom"/>
</dbReference>
<dbReference type="InterPro" id="IPR003594">
    <property type="entry name" value="HATPase_dom"/>
</dbReference>
<dbReference type="GO" id="GO:0004673">
    <property type="term" value="F:protein histidine kinase activity"/>
    <property type="evidence" value="ECO:0007669"/>
    <property type="project" value="UniProtKB-EC"/>
</dbReference>
<dbReference type="SUPFAM" id="SSF55874">
    <property type="entry name" value="ATPase domain of HSP90 chaperone/DNA topoisomerase II/histidine kinase"/>
    <property type="match status" value="1"/>
</dbReference>
<dbReference type="SUPFAM" id="SSF52172">
    <property type="entry name" value="CheY-like"/>
    <property type="match status" value="1"/>
</dbReference>
<dbReference type="InterPro" id="IPR001789">
    <property type="entry name" value="Sig_transdc_resp-reg_receiver"/>
</dbReference>
<evidence type="ECO:0000256" key="8">
    <source>
        <dbReference type="ARBA" id="ARBA00023026"/>
    </source>
</evidence>
<dbReference type="SMART" id="SM00387">
    <property type="entry name" value="HATPase_c"/>
    <property type="match status" value="1"/>
</dbReference>
<evidence type="ECO:0000256" key="4">
    <source>
        <dbReference type="ARBA" id="ARBA00022679"/>
    </source>
</evidence>
<dbReference type="Gene3D" id="3.30.565.10">
    <property type="entry name" value="Histidine kinase-like ATPase, C-terminal domain"/>
    <property type="match status" value="1"/>
</dbReference>
<evidence type="ECO:0000256" key="6">
    <source>
        <dbReference type="ARBA" id="ARBA00022777"/>
    </source>
</evidence>
<dbReference type="Proteomes" id="UP001221217">
    <property type="component" value="Unassembled WGS sequence"/>
</dbReference>
<dbReference type="Pfam" id="PF00072">
    <property type="entry name" value="Response_reg"/>
    <property type="match status" value="1"/>
</dbReference>
<dbReference type="InterPro" id="IPR005467">
    <property type="entry name" value="His_kinase_dom"/>
</dbReference>
<evidence type="ECO:0000256" key="9">
    <source>
        <dbReference type="PROSITE-ProRule" id="PRU00169"/>
    </source>
</evidence>
<dbReference type="InterPro" id="IPR013656">
    <property type="entry name" value="PAS_4"/>
</dbReference>
<dbReference type="CDD" id="cd00130">
    <property type="entry name" value="PAS"/>
    <property type="match status" value="1"/>
</dbReference>
<evidence type="ECO:0000256" key="2">
    <source>
        <dbReference type="ARBA" id="ARBA00012438"/>
    </source>
</evidence>
<dbReference type="Pfam" id="PF10114">
    <property type="entry name" value="PocR"/>
    <property type="match status" value="1"/>
</dbReference>
<evidence type="ECO:0000259" key="13">
    <source>
        <dbReference type="PROSITE" id="PS50113"/>
    </source>
</evidence>
<keyword evidence="6" id="KW-0418">Kinase</keyword>
<keyword evidence="5" id="KW-0547">Nucleotide-binding</keyword>
<protein>
    <recommendedName>
        <fullName evidence="2">histidine kinase</fullName>
        <ecNumber evidence="2">2.7.13.3</ecNumber>
    </recommendedName>
</protein>
<feature type="domain" description="Response regulatory" evidence="11">
    <location>
        <begin position="6"/>
        <end position="121"/>
    </location>
</feature>
<comment type="caution">
    <text evidence="14">The sequence shown here is derived from an EMBL/GenBank/DDBJ whole genome shotgun (WGS) entry which is preliminary data.</text>
</comment>
<dbReference type="InterPro" id="IPR036890">
    <property type="entry name" value="HATPase_C_sf"/>
</dbReference>
<evidence type="ECO:0000256" key="3">
    <source>
        <dbReference type="ARBA" id="ARBA00022553"/>
    </source>
</evidence>
<dbReference type="SMART" id="SM00091">
    <property type="entry name" value="PAS"/>
    <property type="match status" value="1"/>
</dbReference>
<dbReference type="InterPro" id="IPR035965">
    <property type="entry name" value="PAS-like_dom_sf"/>
</dbReference>
<dbReference type="InterPro" id="IPR011495">
    <property type="entry name" value="Sig_transdc_His_kin_sub2_dim/P"/>
</dbReference>
<evidence type="ECO:0000313" key="14">
    <source>
        <dbReference type="EMBL" id="MDC7227967.1"/>
    </source>
</evidence>
<evidence type="ECO:0000256" key="1">
    <source>
        <dbReference type="ARBA" id="ARBA00000085"/>
    </source>
</evidence>
<dbReference type="Pfam" id="PF07568">
    <property type="entry name" value="HisKA_2"/>
    <property type="match status" value="1"/>
</dbReference>
<dbReference type="SUPFAM" id="SSF55785">
    <property type="entry name" value="PYP-like sensor domain (PAS domain)"/>
    <property type="match status" value="1"/>
</dbReference>
<evidence type="ECO:0000313" key="15">
    <source>
        <dbReference type="Proteomes" id="UP001221217"/>
    </source>
</evidence>
<comment type="catalytic activity">
    <reaction evidence="1">
        <text>ATP + protein L-histidine = ADP + protein N-phospho-L-histidine.</text>
        <dbReference type="EC" id="2.7.13.3"/>
    </reaction>
</comment>
<feature type="modified residue" description="4-aspartylphosphate" evidence="9">
    <location>
        <position position="56"/>
    </location>
</feature>
<evidence type="ECO:0000259" key="10">
    <source>
        <dbReference type="PROSITE" id="PS50109"/>
    </source>
</evidence>
<dbReference type="Gene3D" id="3.30.450.20">
    <property type="entry name" value="PAS domain"/>
    <property type="match status" value="1"/>
</dbReference>
<evidence type="ECO:0000256" key="5">
    <source>
        <dbReference type="ARBA" id="ARBA00022741"/>
    </source>
</evidence>
<feature type="domain" description="Histidine kinase" evidence="10">
    <location>
        <begin position="465"/>
        <end position="661"/>
    </location>
</feature>
<keyword evidence="3 9" id="KW-0597">Phosphoprotein</keyword>
<name>A0AAJ1IHD0_9SPIO</name>
<keyword evidence="8" id="KW-0843">Virulence</keyword>
<evidence type="ECO:0000259" key="11">
    <source>
        <dbReference type="PROSITE" id="PS50110"/>
    </source>
</evidence>
<dbReference type="Pfam" id="PF02518">
    <property type="entry name" value="HATPase_c"/>
    <property type="match status" value="1"/>
</dbReference>
<dbReference type="GO" id="GO:0005524">
    <property type="term" value="F:ATP binding"/>
    <property type="evidence" value="ECO:0007669"/>
    <property type="project" value="UniProtKB-KW"/>
</dbReference>